<reference evidence="1 2" key="2">
    <citation type="journal article" date="2022" name="Mol. Ecol. Resour.">
        <title>The genomes of chicory, endive, great burdock and yacon provide insights into Asteraceae paleo-polyploidization history and plant inulin production.</title>
        <authorList>
            <person name="Fan W."/>
            <person name="Wang S."/>
            <person name="Wang H."/>
            <person name="Wang A."/>
            <person name="Jiang F."/>
            <person name="Liu H."/>
            <person name="Zhao H."/>
            <person name="Xu D."/>
            <person name="Zhang Y."/>
        </authorList>
    </citation>
    <scope>NUCLEOTIDE SEQUENCE [LARGE SCALE GENOMIC DNA]</scope>
    <source>
        <strain evidence="2">cv. Niubang</strain>
    </source>
</reference>
<accession>A0ACB9FQC8</accession>
<name>A0ACB9FQC8_ARCLA</name>
<sequence>MADYATLLVLLSMAATARCSWISGGAPPPASIGDFEILGDELLDPLAPASKHLAEEKDEVAPGPGGDFVIQRKHEEEEDEDAPESPSGGKDEEDEDAPESPSSGKDEEDEDAPGPSSDEKDEVAPGPNDETTVEEKSSIADSPGASGEQLKRLRLKESVPADGTKFIVQGKVYCDPCRIQFPTKISYPLSNTKVILLCHKEETDEETYRLEAKSDDKGKYTLNAVGDHADEVCEITVSESPDPKCPELMDDENHVRVSLTNKQGAKGNARLANPLGFMVTDADPRCKEVLDELGFTGI</sequence>
<organism evidence="1 2">
    <name type="scientific">Arctium lappa</name>
    <name type="common">Greater burdock</name>
    <name type="synonym">Lappa major</name>
    <dbReference type="NCBI Taxonomy" id="4217"/>
    <lineage>
        <taxon>Eukaryota</taxon>
        <taxon>Viridiplantae</taxon>
        <taxon>Streptophyta</taxon>
        <taxon>Embryophyta</taxon>
        <taxon>Tracheophyta</taxon>
        <taxon>Spermatophyta</taxon>
        <taxon>Magnoliopsida</taxon>
        <taxon>eudicotyledons</taxon>
        <taxon>Gunneridae</taxon>
        <taxon>Pentapetalae</taxon>
        <taxon>asterids</taxon>
        <taxon>campanulids</taxon>
        <taxon>Asterales</taxon>
        <taxon>Asteraceae</taxon>
        <taxon>Carduoideae</taxon>
        <taxon>Cardueae</taxon>
        <taxon>Arctiinae</taxon>
        <taxon>Arctium</taxon>
    </lineage>
</organism>
<gene>
    <name evidence="1" type="ORF">L6452_04238</name>
</gene>
<dbReference type="EMBL" id="CM042047">
    <property type="protein sequence ID" value="KAI3773041.1"/>
    <property type="molecule type" value="Genomic_DNA"/>
</dbReference>
<comment type="caution">
    <text evidence="1">The sequence shown here is derived from an EMBL/GenBank/DDBJ whole genome shotgun (WGS) entry which is preliminary data.</text>
</comment>
<evidence type="ECO:0000313" key="1">
    <source>
        <dbReference type="EMBL" id="KAI3773041.1"/>
    </source>
</evidence>
<evidence type="ECO:0000313" key="2">
    <source>
        <dbReference type="Proteomes" id="UP001055879"/>
    </source>
</evidence>
<reference evidence="2" key="1">
    <citation type="journal article" date="2022" name="Mol. Ecol. Resour.">
        <title>The genomes of chicory, endive, great burdock and yacon provide insights into Asteraceae palaeo-polyploidization history and plant inulin production.</title>
        <authorList>
            <person name="Fan W."/>
            <person name="Wang S."/>
            <person name="Wang H."/>
            <person name="Wang A."/>
            <person name="Jiang F."/>
            <person name="Liu H."/>
            <person name="Zhao H."/>
            <person name="Xu D."/>
            <person name="Zhang Y."/>
        </authorList>
    </citation>
    <scope>NUCLEOTIDE SEQUENCE [LARGE SCALE GENOMIC DNA]</scope>
    <source>
        <strain evidence="2">cv. Niubang</strain>
    </source>
</reference>
<proteinExistence type="predicted"/>
<protein>
    <submittedName>
        <fullName evidence="1">Uncharacterized protein</fullName>
    </submittedName>
</protein>
<dbReference type="Proteomes" id="UP001055879">
    <property type="component" value="Linkage Group LG01"/>
</dbReference>
<keyword evidence="2" id="KW-1185">Reference proteome</keyword>